<dbReference type="InterPro" id="IPR040549">
    <property type="entry name" value="DUF5613"/>
</dbReference>
<dbReference type="GO" id="GO:0016747">
    <property type="term" value="F:acyltransferase activity, transferring groups other than amino-acyl groups"/>
    <property type="evidence" value="ECO:0007669"/>
    <property type="project" value="InterPro"/>
</dbReference>
<evidence type="ECO:0000259" key="1">
    <source>
        <dbReference type="PROSITE" id="PS51186"/>
    </source>
</evidence>
<reference evidence="2 3" key="1">
    <citation type="journal article" date="2016" name="Front. Microbiol.">
        <title>Comprehensive Phylogenetic Analysis of Bovine Non-aureus Staphylococci Species Based on Whole-Genome Sequencing.</title>
        <authorList>
            <person name="Naushad S."/>
            <person name="Barkema H.W."/>
            <person name="Luby C."/>
            <person name="Condas L.A."/>
            <person name="Nobrega D.B."/>
            <person name="Carson D.A."/>
            <person name="De Buck J."/>
        </authorList>
    </citation>
    <scope>NUCLEOTIDE SEQUENCE [LARGE SCALE GENOMIC DNA]</scope>
    <source>
        <strain evidence="2 3">SNUC 2993</strain>
    </source>
</reference>
<protein>
    <submittedName>
        <fullName evidence="2">GNAT family N-acetyltransferase</fullName>
    </submittedName>
</protein>
<accession>A0A2T4Q2J3</accession>
<feature type="domain" description="N-acetyltransferase" evidence="1">
    <location>
        <begin position="116"/>
        <end position="251"/>
    </location>
</feature>
<dbReference type="Proteomes" id="UP000240717">
    <property type="component" value="Unassembled WGS sequence"/>
</dbReference>
<dbReference type="Pfam" id="PF18467">
    <property type="entry name" value="DUF5613"/>
    <property type="match status" value="1"/>
</dbReference>
<organism evidence="2 3">
    <name type="scientific">Staphylococcus warneri</name>
    <dbReference type="NCBI Taxonomy" id="1292"/>
    <lineage>
        <taxon>Bacteria</taxon>
        <taxon>Bacillati</taxon>
        <taxon>Bacillota</taxon>
        <taxon>Bacilli</taxon>
        <taxon>Bacillales</taxon>
        <taxon>Staphylococcaceae</taxon>
        <taxon>Staphylococcus</taxon>
    </lineage>
</organism>
<dbReference type="STRING" id="1194526.A284_03165"/>
<gene>
    <name evidence="2" type="ORF">BU085_03110</name>
</gene>
<dbReference type="InterPro" id="IPR016181">
    <property type="entry name" value="Acyl_CoA_acyltransferase"/>
</dbReference>
<proteinExistence type="predicted"/>
<evidence type="ECO:0000313" key="3">
    <source>
        <dbReference type="Proteomes" id="UP000240717"/>
    </source>
</evidence>
<evidence type="ECO:0000313" key="2">
    <source>
        <dbReference type="EMBL" id="PTI52057.1"/>
    </source>
</evidence>
<name>A0A2T4Q2J3_STAWA</name>
<dbReference type="EMBL" id="PZEV01000006">
    <property type="protein sequence ID" value="PTI52057.1"/>
    <property type="molecule type" value="Genomic_DNA"/>
</dbReference>
<sequence length="251" mass="29137">MKHLTISDIYLEGNMLSEDARKTIYLTPTDALQYSNNTWLYHQCPTQVQWLTDIETQKEMHVAQGSDHLSFYFPENEYLNEAWFDLFKELGFKLGVLEFYLIEGHDLAQLNKRNDVTLVKVNKGNLQDYLDIYYQFSLPFGKKFAEQSVKNVKQNFNTNRATPMISYLNAQPVGIVDIIENKNSVEIDGFGVLEDYQRKGIGQTMQSFVGELAGDRPVMLVADGEDTVKDMYLKQGYVYRSFRYQVLKEKI</sequence>
<dbReference type="Pfam" id="PF13673">
    <property type="entry name" value="Acetyltransf_10"/>
    <property type="match status" value="1"/>
</dbReference>
<dbReference type="Gene3D" id="3.40.630.30">
    <property type="match status" value="1"/>
</dbReference>
<dbReference type="CDD" id="cd04301">
    <property type="entry name" value="NAT_SF"/>
    <property type="match status" value="1"/>
</dbReference>
<dbReference type="SUPFAM" id="SSF55729">
    <property type="entry name" value="Acyl-CoA N-acyltransferases (Nat)"/>
    <property type="match status" value="1"/>
</dbReference>
<comment type="caution">
    <text evidence="2">The sequence shown here is derived from an EMBL/GenBank/DDBJ whole genome shotgun (WGS) entry which is preliminary data.</text>
</comment>
<dbReference type="AlphaFoldDB" id="A0A2T4Q2J3"/>
<dbReference type="InterPro" id="IPR000182">
    <property type="entry name" value="GNAT_dom"/>
</dbReference>
<keyword evidence="2" id="KW-0808">Transferase</keyword>
<dbReference type="RefSeq" id="WP_107533126.1">
    <property type="nucleotide sequence ID" value="NZ_JAIBNN010000002.1"/>
</dbReference>
<dbReference type="PROSITE" id="PS51186">
    <property type="entry name" value="GNAT"/>
    <property type="match status" value="1"/>
</dbReference>